<sequence length="315" mass="32157">MRLKSFTAPTMDEALAMARRTLGPDALLVARRNDRARGCVEILAATDPAGGSTPLTGQFESRIAAWAAGFRAQEEAEDPADRPARPHLHIRPACPEHRFRPVGTDDDLVLLTGMPGAGVSLSTVRLAARGAAQGRAVTLIAFDPEGLGAGAPVGAYGPLVGQVVLARTPADAVSHAGDAAVAGRLVLIDAGPFTPCRRQAMTDLAEALHPADRIVAVLAAGTDPEEAADAARDLRIWGADSAILTRCDLSRRIAGVAEAISGADLALCAFGISARPTPGCLDADGETLDALIAGTLDPAADGAPAPAVSAKPRAA</sequence>
<gene>
    <name evidence="4" type="ORF">NJQ99_00680</name>
</gene>
<comment type="caution">
    <text evidence="4">The sequence shown here is derived from an EMBL/GenBank/DDBJ whole genome shotgun (WGS) entry which is preliminary data.</text>
</comment>
<keyword evidence="1" id="KW-0547">Nucleotide-binding</keyword>
<dbReference type="Proteomes" id="UP001055804">
    <property type="component" value="Unassembled WGS sequence"/>
</dbReference>
<feature type="domain" description="SRP54-type proteins GTP-binding" evidence="3">
    <location>
        <begin position="106"/>
        <end position="305"/>
    </location>
</feature>
<dbReference type="AlphaFoldDB" id="A0A9J6PE71"/>
<evidence type="ECO:0000256" key="1">
    <source>
        <dbReference type="ARBA" id="ARBA00022741"/>
    </source>
</evidence>
<evidence type="ECO:0000259" key="3">
    <source>
        <dbReference type="SMART" id="SM00962"/>
    </source>
</evidence>
<dbReference type="InterPro" id="IPR027417">
    <property type="entry name" value="P-loop_NTPase"/>
</dbReference>
<dbReference type="SUPFAM" id="SSF52540">
    <property type="entry name" value="P-loop containing nucleoside triphosphate hydrolases"/>
    <property type="match status" value="1"/>
</dbReference>
<evidence type="ECO:0000313" key="5">
    <source>
        <dbReference type="Proteomes" id="UP001055804"/>
    </source>
</evidence>
<protein>
    <recommendedName>
        <fullName evidence="3">SRP54-type proteins GTP-binding domain-containing protein</fullName>
    </recommendedName>
</protein>
<accession>A0A9J6PE71</accession>
<dbReference type="Gene3D" id="3.40.50.300">
    <property type="entry name" value="P-loop containing nucleotide triphosphate hydrolases"/>
    <property type="match status" value="1"/>
</dbReference>
<dbReference type="EMBL" id="JAMZFT010000001">
    <property type="protein sequence ID" value="MCP1334919.1"/>
    <property type="molecule type" value="Genomic_DNA"/>
</dbReference>
<dbReference type="GO" id="GO:0005525">
    <property type="term" value="F:GTP binding"/>
    <property type="evidence" value="ECO:0007669"/>
    <property type="project" value="UniProtKB-KW"/>
</dbReference>
<proteinExistence type="predicted"/>
<reference evidence="4" key="1">
    <citation type="submission" date="2022-06" db="EMBL/GenBank/DDBJ databases">
        <title>Isolation and Genomics of Futiania mangrovii gen. nov., sp. nov., a Rare and Metabolically-versatile member in the Class Alphaproteobacteria.</title>
        <authorList>
            <person name="Liu L."/>
            <person name="Huang W.-C."/>
            <person name="Pan J."/>
            <person name="Li J."/>
            <person name="Huang Y."/>
            <person name="Du H."/>
            <person name="Liu Y."/>
            <person name="Li M."/>
        </authorList>
    </citation>
    <scope>NUCLEOTIDE SEQUENCE</scope>
    <source>
        <strain evidence="4">FT118</strain>
    </source>
</reference>
<evidence type="ECO:0000313" key="4">
    <source>
        <dbReference type="EMBL" id="MCP1334919.1"/>
    </source>
</evidence>
<dbReference type="SMART" id="SM00962">
    <property type="entry name" value="SRP54"/>
    <property type="match status" value="1"/>
</dbReference>
<organism evidence="4 5">
    <name type="scientific">Futiania mangrovi</name>
    <dbReference type="NCBI Taxonomy" id="2959716"/>
    <lineage>
        <taxon>Bacteria</taxon>
        <taxon>Pseudomonadati</taxon>
        <taxon>Pseudomonadota</taxon>
        <taxon>Alphaproteobacteria</taxon>
        <taxon>Futianiales</taxon>
        <taxon>Futianiaceae</taxon>
        <taxon>Futiania</taxon>
    </lineage>
</organism>
<keyword evidence="2" id="KW-0342">GTP-binding</keyword>
<evidence type="ECO:0000256" key="2">
    <source>
        <dbReference type="ARBA" id="ARBA00023134"/>
    </source>
</evidence>
<name>A0A9J6PE71_9PROT</name>
<dbReference type="GO" id="GO:0006614">
    <property type="term" value="P:SRP-dependent cotranslational protein targeting to membrane"/>
    <property type="evidence" value="ECO:0007669"/>
    <property type="project" value="InterPro"/>
</dbReference>
<keyword evidence="5" id="KW-1185">Reference proteome</keyword>
<dbReference type="InterPro" id="IPR000897">
    <property type="entry name" value="SRP54_GTPase_dom"/>
</dbReference>
<dbReference type="RefSeq" id="WP_269330882.1">
    <property type="nucleotide sequence ID" value="NZ_JAMZFT010000001.1"/>
</dbReference>